<reference evidence="1" key="1">
    <citation type="submission" date="2023-03" db="EMBL/GenBank/DDBJ databases">
        <title>Massive genome expansion in bonnet fungi (Mycena s.s.) driven by repeated elements and novel gene families across ecological guilds.</title>
        <authorList>
            <consortium name="Lawrence Berkeley National Laboratory"/>
            <person name="Harder C.B."/>
            <person name="Miyauchi S."/>
            <person name="Viragh M."/>
            <person name="Kuo A."/>
            <person name="Thoen E."/>
            <person name="Andreopoulos B."/>
            <person name="Lu D."/>
            <person name="Skrede I."/>
            <person name="Drula E."/>
            <person name="Henrissat B."/>
            <person name="Morin E."/>
            <person name="Kohler A."/>
            <person name="Barry K."/>
            <person name="LaButti K."/>
            <person name="Morin E."/>
            <person name="Salamov A."/>
            <person name="Lipzen A."/>
            <person name="Mereny Z."/>
            <person name="Hegedus B."/>
            <person name="Baldrian P."/>
            <person name="Stursova M."/>
            <person name="Weitz H."/>
            <person name="Taylor A."/>
            <person name="Grigoriev I.V."/>
            <person name="Nagy L.G."/>
            <person name="Martin F."/>
            <person name="Kauserud H."/>
        </authorList>
    </citation>
    <scope>NUCLEOTIDE SEQUENCE</scope>
    <source>
        <strain evidence="1">CBHHK188m</strain>
    </source>
</reference>
<proteinExistence type="predicted"/>
<name>A0AAD7K5X8_9AGAR</name>
<dbReference type="AlphaFoldDB" id="A0AAD7K5X8"/>
<dbReference type="Proteomes" id="UP001215280">
    <property type="component" value="Unassembled WGS sequence"/>
</dbReference>
<evidence type="ECO:0000313" key="1">
    <source>
        <dbReference type="EMBL" id="KAJ7778802.1"/>
    </source>
</evidence>
<feature type="non-terminal residue" evidence="1">
    <location>
        <position position="380"/>
    </location>
</feature>
<sequence>APSGVPIIAPPPDHGARLPLTAEAAAKIRIANLLAREACVRGADELNGIEPVGAGEEEEARQAERLKWEHTLAVGPELRASVVGWLLEVLPDKYMYSNTPHRSASLESSASSVYSACGYEEGRPDFIDQLLTSPETRFHAAYMFARYFYLFMGEKIERSQREATAAEDKAGDEMARDGWPLVVWDVCLACLAISIKMHRDVLEPLSPVLSWEFEAIAPHELSYTDLELAQRDVLAAFHYSLGCTPQPILDELWTALPSLRQLLEFRGGWIHAQKEAWYLLFDAVGEPDILTFPVSLLTAAALTEALVTVLVCKFKYDAATNGRVFRRRPRESQPGAKKLEERLVERAWREIEGVVQDVQAVIGVSDERLKACQRWLCAVA</sequence>
<protein>
    <submittedName>
        <fullName evidence="1">Uncharacterized protein</fullName>
    </submittedName>
</protein>
<comment type="caution">
    <text evidence="1">The sequence shown here is derived from an EMBL/GenBank/DDBJ whole genome shotgun (WGS) entry which is preliminary data.</text>
</comment>
<organism evidence="1 2">
    <name type="scientific">Mycena maculata</name>
    <dbReference type="NCBI Taxonomy" id="230809"/>
    <lineage>
        <taxon>Eukaryota</taxon>
        <taxon>Fungi</taxon>
        <taxon>Dikarya</taxon>
        <taxon>Basidiomycota</taxon>
        <taxon>Agaricomycotina</taxon>
        <taxon>Agaricomycetes</taxon>
        <taxon>Agaricomycetidae</taxon>
        <taxon>Agaricales</taxon>
        <taxon>Marasmiineae</taxon>
        <taxon>Mycenaceae</taxon>
        <taxon>Mycena</taxon>
    </lineage>
</organism>
<dbReference type="EMBL" id="JARJLG010000008">
    <property type="protein sequence ID" value="KAJ7778802.1"/>
    <property type="molecule type" value="Genomic_DNA"/>
</dbReference>
<keyword evidence="2" id="KW-1185">Reference proteome</keyword>
<evidence type="ECO:0000313" key="2">
    <source>
        <dbReference type="Proteomes" id="UP001215280"/>
    </source>
</evidence>
<accession>A0AAD7K5X8</accession>
<gene>
    <name evidence="1" type="ORF">DFH07DRAFT_540215</name>
</gene>